<sequence>MTSTRETNYSSDIVEYFSTIHDINRISHALVQRVFDAKQVDISSEQWKTLGIIYDSQPITPIELSRQTFKNKGAVARVLAGLEKRELIKRLPTRKQNSYQVALTDKGDEILQQAYDLGHETLAWLTKDISEPELSQAFEVLQRTLNAMTNELE</sequence>
<evidence type="ECO:0000256" key="2">
    <source>
        <dbReference type="ARBA" id="ARBA00023125"/>
    </source>
</evidence>
<feature type="domain" description="HTH marR-type" evidence="4">
    <location>
        <begin position="13"/>
        <end position="146"/>
    </location>
</feature>
<dbReference type="PANTHER" id="PTHR42756:SF1">
    <property type="entry name" value="TRANSCRIPTIONAL REPRESSOR OF EMRAB OPERON"/>
    <property type="match status" value="1"/>
</dbReference>
<gene>
    <name evidence="5" type="ORF">EXU30_08630</name>
</gene>
<organism evidence="5 6">
    <name type="scientific">Shewanella maritima</name>
    <dbReference type="NCBI Taxonomy" id="2520507"/>
    <lineage>
        <taxon>Bacteria</taxon>
        <taxon>Pseudomonadati</taxon>
        <taxon>Pseudomonadota</taxon>
        <taxon>Gammaproteobacteria</taxon>
        <taxon>Alteromonadales</taxon>
        <taxon>Shewanellaceae</taxon>
        <taxon>Shewanella</taxon>
    </lineage>
</organism>
<dbReference type="EMBL" id="CP036200">
    <property type="protein sequence ID" value="QBF82746.1"/>
    <property type="molecule type" value="Genomic_DNA"/>
</dbReference>
<evidence type="ECO:0000256" key="1">
    <source>
        <dbReference type="ARBA" id="ARBA00023015"/>
    </source>
</evidence>
<dbReference type="PANTHER" id="PTHR42756">
    <property type="entry name" value="TRANSCRIPTIONAL REGULATOR, MARR"/>
    <property type="match status" value="1"/>
</dbReference>
<dbReference type="Proteomes" id="UP000291106">
    <property type="component" value="Chromosome"/>
</dbReference>
<dbReference type="InterPro" id="IPR000835">
    <property type="entry name" value="HTH_MarR-typ"/>
</dbReference>
<accession>A0A411PGM6</accession>
<keyword evidence="6" id="KW-1185">Reference proteome</keyword>
<dbReference type="GO" id="GO:0003700">
    <property type="term" value="F:DNA-binding transcription factor activity"/>
    <property type="evidence" value="ECO:0007669"/>
    <property type="project" value="InterPro"/>
</dbReference>
<dbReference type="InterPro" id="IPR036388">
    <property type="entry name" value="WH-like_DNA-bd_sf"/>
</dbReference>
<evidence type="ECO:0000313" key="5">
    <source>
        <dbReference type="EMBL" id="QBF82746.1"/>
    </source>
</evidence>
<protein>
    <submittedName>
        <fullName evidence="5">MarR family transcriptional regulator</fullName>
    </submittedName>
</protein>
<keyword evidence="3" id="KW-0804">Transcription</keyword>
<proteinExistence type="predicted"/>
<dbReference type="SUPFAM" id="SSF46785">
    <property type="entry name" value="Winged helix' DNA-binding domain"/>
    <property type="match status" value="1"/>
</dbReference>
<keyword evidence="2" id="KW-0238">DNA-binding</keyword>
<keyword evidence="1" id="KW-0805">Transcription regulation</keyword>
<dbReference type="KEGG" id="smai:EXU30_08630"/>
<dbReference type="OrthoDB" id="6196575at2"/>
<dbReference type="PROSITE" id="PS50995">
    <property type="entry name" value="HTH_MARR_2"/>
    <property type="match status" value="1"/>
</dbReference>
<dbReference type="InterPro" id="IPR036390">
    <property type="entry name" value="WH_DNA-bd_sf"/>
</dbReference>
<evidence type="ECO:0000256" key="3">
    <source>
        <dbReference type="ARBA" id="ARBA00023163"/>
    </source>
</evidence>
<dbReference type="AlphaFoldDB" id="A0A411PGM6"/>
<dbReference type="SMART" id="SM00347">
    <property type="entry name" value="HTH_MARR"/>
    <property type="match status" value="1"/>
</dbReference>
<evidence type="ECO:0000313" key="6">
    <source>
        <dbReference type="Proteomes" id="UP000291106"/>
    </source>
</evidence>
<dbReference type="GO" id="GO:0003677">
    <property type="term" value="F:DNA binding"/>
    <property type="evidence" value="ECO:0007669"/>
    <property type="project" value="UniProtKB-KW"/>
</dbReference>
<dbReference type="Pfam" id="PF01047">
    <property type="entry name" value="MarR"/>
    <property type="match status" value="1"/>
</dbReference>
<dbReference type="Gene3D" id="1.10.10.10">
    <property type="entry name" value="Winged helix-like DNA-binding domain superfamily/Winged helix DNA-binding domain"/>
    <property type="match status" value="1"/>
</dbReference>
<name>A0A411PGM6_9GAMM</name>
<dbReference type="RefSeq" id="WP_130599181.1">
    <property type="nucleotide sequence ID" value="NZ_CP036200.1"/>
</dbReference>
<reference evidence="5 6" key="1">
    <citation type="submission" date="2019-02" db="EMBL/GenBank/DDBJ databases">
        <title>Shewanella sp. D4-2 isolated from Dokdo Island.</title>
        <authorList>
            <person name="Baek K."/>
        </authorList>
    </citation>
    <scope>NUCLEOTIDE SEQUENCE [LARGE SCALE GENOMIC DNA]</scope>
    <source>
        <strain evidence="5 6">D4-2</strain>
    </source>
</reference>
<evidence type="ECO:0000259" key="4">
    <source>
        <dbReference type="PROSITE" id="PS50995"/>
    </source>
</evidence>